<protein>
    <submittedName>
        <fullName evidence="1">Uncharacterized protein</fullName>
    </submittedName>
</protein>
<reference evidence="1 2" key="1">
    <citation type="journal article" date="2019" name="Sci. Rep.">
        <title>Orb-weaving spider Araneus ventricosus genome elucidates the spidroin gene catalogue.</title>
        <authorList>
            <person name="Kono N."/>
            <person name="Nakamura H."/>
            <person name="Ohtoshi R."/>
            <person name="Moran D.A.P."/>
            <person name="Shinohara A."/>
            <person name="Yoshida Y."/>
            <person name="Fujiwara M."/>
            <person name="Mori M."/>
            <person name="Tomita M."/>
            <person name="Arakawa K."/>
        </authorList>
    </citation>
    <scope>NUCLEOTIDE SEQUENCE [LARGE SCALE GENOMIC DNA]</scope>
</reference>
<dbReference type="OrthoDB" id="10388351at2759"/>
<keyword evidence="2" id="KW-1185">Reference proteome</keyword>
<sequence>MGELQESMDLLKWGTESQSFDDMDIRLTRPGFGVIVLLKPDNVLQNLRKSVENLLLLRTRDDCLHMTVFQVFLTFREDYDPFSLPNNLLEAIHNYMFKAIQTDLVEMAEELGKLCVQVTDNWLILGKDFPSHLVVEVTCKEVCHVLQNFKEKVNKLGYQWMKHLAEELGKRNFKNQLVQGQIGSKLSSNGWDLNIGYTSNPDYKTHVTMGILPTTDSDLNEALLGLHEDVNREIAVKFSSEEGDPDIDTMLRSIKNMLTPYTVHKLRKLNEDDDQISKYPTLRAEILNAKTGRAVELSKNLIDEWGKVRMKTIQEKLSKVPQKEKCFKISKIQLGIINMERMQNFEPPPVRTCTGQYCTGILNLESVQEVESRPSASGKSGEPWIGELKAAHRALQVV</sequence>
<dbReference type="AlphaFoldDB" id="A0A4Y2X4A7"/>
<accession>A0A4Y2X4A7</accession>
<gene>
    <name evidence="1" type="ORF">AVEN_224793_1</name>
</gene>
<organism evidence="1 2">
    <name type="scientific">Araneus ventricosus</name>
    <name type="common">Orbweaver spider</name>
    <name type="synonym">Epeira ventricosa</name>
    <dbReference type="NCBI Taxonomy" id="182803"/>
    <lineage>
        <taxon>Eukaryota</taxon>
        <taxon>Metazoa</taxon>
        <taxon>Ecdysozoa</taxon>
        <taxon>Arthropoda</taxon>
        <taxon>Chelicerata</taxon>
        <taxon>Arachnida</taxon>
        <taxon>Araneae</taxon>
        <taxon>Araneomorphae</taxon>
        <taxon>Entelegynae</taxon>
        <taxon>Araneoidea</taxon>
        <taxon>Araneidae</taxon>
        <taxon>Araneus</taxon>
    </lineage>
</organism>
<proteinExistence type="predicted"/>
<evidence type="ECO:0000313" key="1">
    <source>
        <dbReference type="EMBL" id="GBO43640.1"/>
    </source>
</evidence>
<dbReference type="Proteomes" id="UP000499080">
    <property type="component" value="Unassembled WGS sequence"/>
</dbReference>
<comment type="caution">
    <text evidence="1">The sequence shown here is derived from an EMBL/GenBank/DDBJ whole genome shotgun (WGS) entry which is preliminary data.</text>
</comment>
<evidence type="ECO:0000313" key="2">
    <source>
        <dbReference type="Proteomes" id="UP000499080"/>
    </source>
</evidence>
<dbReference type="EMBL" id="BGPR01070136">
    <property type="protein sequence ID" value="GBO43640.1"/>
    <property type="molecule type" value="Genomic_DNA"/>
</dbReference>
<name>A0A4Y2X4A7_ARAVE</name>